<keyword evidence="2" id="KW-1133">Transmembrane helix</keyword>
<protein>
    <submittedName>
        <fullName evidence="3">Uncharacterized protein</fullName>
    </submittedName>
</protein>
<evidence type="ECO:0000256" key="1">
    <source>
        <dbReference type="SAM" id="MobiDB-lite"/>
    </source>
</evidence>
<keyword evidence="2" id="KW-0812">Transmembrane</keyword>
<keyword evidence="2" id="KW-0472">Membrane</keyword>
<proteinExistence type="predicted"/>
<accession>A0A2H1L0X1</accession>
<feature type="transmembrane region" description="Helical" evidence="2">
    <location>
        <begin position="44"/>
        <end position="66"/>
    </location>
</feature>
<gene>
    <name evidence="3" type="ORF">BJEO58_00131</name>
</gene>
<dbReference type="AlphaFoldDB" id="A0A2H1L0X1"/>
<evidence type="ECO:0000313" key="4">
    <source>
        <dbReference type="Proteomes" id="UP000234462"/>
    </source>
</evidence>
<dbReference type="EMBL" id="FXZM01000001">
    <property type="protein sequence ID" value="SMY10561.1"/>
    <property type="molecule type" value="Genomic_DNA"/>
</dbReference>
<evidence type="ECO:0000313" key="3">
    <source>
        <dbReference type="EMBL" id="SMY10561.1"/>
    </source>
</evidence>
<organism evidence="3 4">
    <name type="scientific">Brevibacterium jeotgali</name>
    <dbReference type="NCBI Taxonomy" id="1262550"/>
    <lineage>
        <taxon>Bacteria</taxon>
        <taxon>Bacillati</taxon>
        <taxon>Actinomycetota</taxon>
        <taxon>Actinomycetes</taxon>
        <taxon>Micrococcales</taxon>
        <taxon>Brevibacteriaceae</taxon>
        <taxon>Brevibacterium</taxon>
    </lineage>
</organism>
<evidence type="ECO:0000256" key="2">
    <source>
        <dbReference type="SAM" id="Phobius"/>
    </source>
</evidence>
<feature type="transmembrane region" description="Helical" evidence="2">
    <location>
        <begin position="78"/>
        <end position="98"/>
    </location>
</feature>
<keyword evidence="4" id="KW-1185">Reference proteome</keyword>
<feature type="transmembrane region" description="Helical" evidence="2">
    <location>
        <begin position="110"/>
        <end position="127"/>
    </location>
</feature>
<feature type="region of interest" description="Disordered" evidence="1">
    <location>
        <begin position="1"/>
        <end position="21"/>
    </location>
</feature>
<dbReference type="InterPro" id="IPR036259">
    <property type="entry name" value="MFS_trans_sf"/>
</dbReference>
<dbReference type="OrthoDB" id="4808290at2"/>
<name>A0A2H1L0X1_9MICO</name>
<reference evidence="4" key="1">
    <citation type="submission" date="2017-03" db="EMBL/GenBank/DDBJ databases">
        <authorList>
            <person name="Monnet C."/>
        </authorList>
    </citation>
    <scope>NUCLEOTIDE SEQUENCE [LARGE SCALE GENOMIC DNA]</scope>
    <source>
        <strain evidence="4">SJ5-8</strain>
    </source>
</reference>
<dbReference type="Proteomes" id="UP000234462">
    <property type="component" value="Unassembled WGS sequence"/>
</dbReference>
<sequence length="175" mass="18675">MDTHSDSLPTGDRGGDRPTPEEARRMLADAARIGHRTPEAVPSVLISFAILCATGTMATLGVHLAARMIPGSTFNAPLAVTLMAMAWVFVAIIVPFLFRRPLRRGLATRWLIYMGSWGVLWAASMLLGDSSAALVLAPLFLVLFMIAAATEAKRTRTAQAEEEAAQSAVVDGEAP</sequence>
<feature type="transmembrane region" description="Helical" evidence="2">
    <location>
        <begin position="133"/>
        <end position="150"/>
    </location>
</feature>
<dbReference type="RefSeq" id="WP_101586832.1">
    <property type="nucleotide sequence ID" value="NZ_FXZM01000001.1"/>
</dbReference>
<dbReference type="SUPFAM" id="SSF103473">
    <property type="entry name" value="MFS general substrate transporter"/>
    <property type="match status" value="1"/>
</dbReference>